<feature type="chain" id="PRO_5043972657" description="DUF2911 domain-containing protein" evidence="1">
    <location>
        <begin position="19"/>
        <end position="198"/>
    </location>
</feature>
<proteinExistence type="predicted"/>
<reference evidence="2" key="1">
    <citation type="submission" date="2023-10" db="EMBL/GenBank/DDBJ databases">
        <title>Characterization and whole genome sequencing of a novel strain of Bergeyella porcorum QD2021 isolated from pig.</title>
        <authorList>
            <person name="Liu G."/>
            <person name="Chen C."/>
            <person name="Han X."/>
        </authorList>
    </citation>
    <scope>NUCLEOTIDE SEQUENCE</scope>
    <source>
        <strain evidence="2">QD2021</strain>
    </source>
</reference>
<dbReference type="Pfam" id="PF11138">
    <property type="entry name" value="DUF2911"/>
    <property type="match status" value="1"/>
</dbReference>
<keyword evidence="1" id="KW-0732">Signal</keyword>
<dbReference type="RefSeq" id="WP_327984527.1">
    <property type="nucleotide sequence ID" value="NZ_CP136426.1"/>
</dbReference>
<protein>
    <recommendedName>
        <fullName evidence="4">DUF2911 domain-containing protein</fullName>
    </recommendedName>
</protein>
<dbReference type="KEGG" id="bpor:BPO_0172"/>
<evidence type="ECO:0000256" key="1">
    <source>
        <dbReference type="SAM" id="SignalP"/>
    </source>
</evidence>
<dbReference type="EMBL" id="CP136426">
    <property type="protein sequence ID" value="WOC50819.1"/>
    <property type="molecule type" value="Genomic_DNA"/>
</dbReference>
<organism evidence="2 3">
    <name type="scientific">Bergeyella porcorum</name>
    <dbReference type="NCBI Taxonomy" id="1735111"/>
    <lineage>
        <taxon>Bacteria</taxon>
        <taxon>Pseudomonadati</taxon>
        <taxon>Bacteroidota</taxon>
        <taxon>Flavobacteriia</taxon>
        <taxon>Flavobacteriales</taxon>
        <taxon>Weeksellaceae</taxon>
        <taxon>Bergeyella</taxon>
    </lineage>
</organism>
<dbReference type="AlphaFoldDB" id="A0AAU0EYX2"/>
<keyword evidence="3" id="KW-1185">Reference proteome</keyword>
<evidence type="ECO:0000313" key="2">
    <source>
        <dbReference type="EMBL" id="WOC50819.1"/>
    </source>
</evidence>
<name>A0AAU0EYX2_9FLAO</name>
<evidence type="ECO:0000313" key="3">
    <source>
        <dbReference type="Proteomes" id="UP001432059"/>
    </source>
</evidence>
<gene>
    <name evidence="2" type="ORF">BPO_0172</name>
</gene>
<evidence type="ECO:0008006" key="4">
    <source>
        <dbReference type="Google" id="ProtNLM"/>
    </source>
</evidence>
<feature type="signal peptide" evidence="1">
    <location>
        <begin position="1"/>
        <end position="18"/>
    </location>
</feature>
<accession>A0AAU0EYX2</accession>
<sequence>MKKILFAALLGSSIWAYSQYTLPASSPRQTIEQQFSISKITVDYGRPGVKGRTIFGELVPYGKVWRAGANSSTKITFAQSINFGGKAVPAGSYGLFVIPTEKEWTIILNKDFQQWGAYAFDEKQNVVEITVPVQKMTDKQEYFEISFSPVNDDAVDMVFKWDKVKTVVPLRAEQQEMVSKVTEKLREIRQIERDHTQK</sequence>
<dbReference type="Proteomes" id="UP001432059">
    <property type="component" value="Chromosome"/>
</dbReference>
<dbReference type="InterPro" id="IPR021314">
    <property type="entry name" value="DUF2911"/>
</dbReference>